<accession>A0ABY1N771</accession>
<keyword evidence="1" id="KW-0812">Transmembrane</keyword>
<name>A0ABY1N771_9RHOB</name>
<evidence type="ECO:0000313" key="3">
    <source>
        <dbReference type="Proteomes" id="UP001157961"/>
    </source>
</evidence>
<sequence>MFSDPTLASWQFILMLIGGCFVLFSTAAFVIIGSFLMGAGKWHITAFVMLLAILILWTLVQHTLNINLRPFGANFGG</sequence>
<reference evidence="2 3" key="1">
    <citation type="submission" date="2017-05" db="EMBL/GenBank/DDBJ databases">
        <authorList>
            <person name="Varghese N."/>
            <person name="Submissions S."/>
        </authorList>
    </citation>
    <scope>NUCLEOTIDE SEQUENCE [LARGE SCALE GENOMIC DNA]</scope>
    <source>
        <strain evidence="2 3">DSM 29734</strain>
    </source>
</reference>
<organism evidence="2 3">
    <name type="scientific">Shimia sagamensis</name>
    <dbReference type="NCBI Taxonomy" id="1566352"/>
    <lineage>
        <taxon>Bacteria</taxon>
        <taxon>Pseudomonadati</taxon>
        <taxon>Pseudomonadota</taxon>
        <taxon>Alphaproteobacteria</taxon>
        <taxon>Rhodobacterales</taxon>
        <taxon>Roseobacteraceae</taxon>
    </lineage>
</organism>
<dbReference type="RefSeq" id="WP_283424092.1">
    <property type="nucleotide sequence ID" value="NZ_FXTY01000001.1"/>
</dbReference>
<feature type="transmembrane region" description="Helical" evidence="1">
    <location>
        <begin position="42"/>
        <end position="60"/>
    </location>
</feature>
<dbReference type="EMBL" id="FXTY01000001">
    <property type="protein sequence ID" value="SMP02218.1"/>
    <property type="molecule type" value="Genomic_DNA"/>
</dbReference>
<comment type="caution">
    <text evidence="2">The sequence shown here is derived from an EMBL/GenBank/DDBJ whole genome shotgun (WGS) entry which is preliminary data.</text>
</comment>
<proteinExistence type="predicted"/>
<keyword evidence="1" id="KW-1133">Transmembrane helix</keyword>
<keyword evidence="1" id="KW-0472">Membrane</keyword>
<evidence type="ECO:0000256" key="1">
    <source>
        <dbReference type="SAM" id="Phobius"/>
    </source>
</evidence>
<evidence type="ECO:0000313" key="2">
    <source>
        <dbReference type="EMBL" id="SMP02218.1"/>
    </source>
</evidence>
<feature type="transmembrane region" description="Helical" evidence="1">
    <location>
        <begin position="12"/>
        <end position="36"/>
    </location>
</feature>
<protein>
    <submittedName>
        <fullName evidence="2">Uncharacterized protein</fullName>
    </submittedName>
</protein>
<gene>
    <name evidence="2" type="ORF">SAMN06265373_101219</name>
</gene>
<keyword evidence="3" id="KW-1185">Reference proteome</keyword>
<dbReference type="Proteomes" id="UP001157961">
    <property type="component" value="Unassembled WGS sequence"/>
</dbReference>